<feature type="region of interest" description="Disordered" evidence="1">
    <location>
        <begin position="1"/>
        <end position="58"/>
    </location>
</feature>
<protein>
    <submittedName>
        <fullName evidence="2">Uncharacterized protein</fullName>
    </submittedName>
</protein>
<reference evidence="2" key="3">
    <citation type="submission" date="2025-09" db="UniProtKB">
        <authorList>
            <consortium name="Ensembl"/>
        </authorList>
    </citation>
    <scope>IDENTIFICATION</scope>
</reference>
<dbReference type="Proteomes" id="UP000005226">
    <property type="component" value="Chromosome 5"/>
</dbReference>
<dbReference type="AlphaFoldDB" id="A0A3B5KHV5"/>
<reference evidence="2 3" key="1">
    <citation type="journal article" date="2011" name="Genome Biol. Evol.">
        <title>Integration of the genetic map and genome assembly of fugu facilitates insights into distinct features of genome evolution in teleosts and mammals.</title>
        <authorList>
            <person name="Kai W."/>
            <person name="Kikuchi K."/>
            <person name="Tohari S."/>
            <person name="Chew A.K."/>
            <person name="Tay A."/>
            <person name="Fujiwara A."/>
            <person name="Hosoya S."/>
            <person name="Suetake H."/>
            <person name="Naruse K."/>
            <person name="Brenner S."/>
            <person name="Suzuki Y."/>
            <person name="Venkatesh B."/>
        </authorList>
    </citation>
    <scope>NUCLEOTIDE SEQUENCE [LARGE SCALE GENOMIC DNA]</scope>
</reference>
<dbReference type="Ensembl" id="ENSTRUT00000056851.2">
    <property type="protein sequence ID" value="ENSTRUP00000052967.1"/>
    <property type="gene ID" value="ENSTRUG00000020552.2"/>
</dbReference>
<proteinExistence type="predicted"/>
<feature type="compositionally biased region" description="Basic and acidic residues" evidence="1">
    <location>
        <begin position="20"/>
        <end position="36"/>
    </location>
</feature>
<sequence length="58" mass="6568">MSTLNPALCQGERTRKRSRRESDGDGKGGNQPERRSASNPRCFFPPPTFQKHAHRDNS</sequence>
<evidence type="ECO:0000313" key="3">
    <source>
        <dbReference type="Proteomes" id="UP000005226"/>
    </source>
</evidence>
<evidence type="ECO:0000313" key="2">
    <source>
        <dbReference type="Ensembl" id="ENSTRUP00000052967.1"/>
    </source>
</evidence>
<accession>A0A3B5KHV5</accession>
<name>A0A3B5KHV5_TAKRU</name>
<organism evidence="2 3">
    <name type="scientific">Takifugu rubripes</name>
    <name type="common">Japanese pufferfish</name>
    <name type="synonym">Fugu rubripes</name>
    <dbReference type="NCBI Taxonomy" id="31033"/>
    <lineage>
        <taxon>Eukaryota</taxon>
        <taxon>Metazoa</taxon>
        <taxon>Chordata</taxon>
        <taxon>Craniata</taxon>
        <taxon>Vertebrata</taxon>
        <taxon>Euteleostomi</taxon>
        <taxon>Actinopterygii</taxon>
        <taxon>Neopterygii</taxon>
        <taxon>Teleostei</taxon>
        <taxon>Neoteleostei</taxon>
        <taxon>Acanthomorphata</taxon>
        <taxon>Eupercaria</taxon>
        <taxon>Tetraodontiformes</taxon>
        <taxon>Tetradontoidea</taxon>
        <taxon>Tetraodontidae</taxon>
        <taxon>Takifugu</taxon>
    </lineage>
</organism>
<reference evidence="2" key="2">
    <citation type="submission" date="2025-08" db="UniProtKB">
        <authorList>
            <consortium name="Ensembl"/>
        </authorList>
    </citation>
    <scope>IDENTIFICATION</scope>
</reference>
<keyword evidence="3" id="KW-1185">Reference proteome</keyword>
<dbReference type="InParanoid" id="A0A3B5KHV5"/>
<evidence type="ECO:0000256" key="1">
    <source>
        <dbReference type="SAM" id="MobiDB-lite"/>
    </source>
</evidence>